<protein>
    <recommendedName>
        <fullName evidence="2">tRNA-intron lyase</fullName>
        <ecNumber evidence="2">4.6.1.16</ecNumber>
    </recommendedName>
    <alternativeName>
        <fullName evidence="5">tRNA-intron endonuclease Sen2</fullName>
    </alternativeName>
</protein>
<evidence type="ECO:0000313" key="10">
    <source>
        <dbReference type="EMBL" id="KAK7755118.1"/>
    </source>
</evidence>
<feature type="active site" evidence="7">
    <location>
        <position position="482"/>
    </location>
</feature>
<evidence type="ECO:0000256" key="8">
    <source>
        <dbReference type="SAM" id="MobiDB-lite"/>
    </source>
</evidence>
<accession>A0AAN9YQD7</accession>
<dbReference type="PANTHER" id="PTHR21227:SF0">
    <property type="entry name" value="TRNA-SPLICING ENDONUCLEASE SUBUNIT SEN2"/>
    <property type="match status" value="1"/>
</dbReference>
<dbReference type="EMBL" id="JAKJXP020000015">
    <property type="protein sequence ID" value="KAK7755118.1"/>
    <property type="molecule type" value="Genomic_DNA"/>
</dbReference>
<evidence type="ECO:0000259" key="9">
    <source>
        <dbReference type="Pfam" id="PF01974"/>
    </source>
</evidence>
<name>A0AAN9YQD7_9PEZI</name>
<dbReference type="GO" id="GO:0000214">
    <property type="term" value="C:tRNA-intron endonuclease complex"/>
    <property type="evidence" value="ECO:0007669"/>
    <property type="project" value="InterPro"/>
</dbReference>
<dbReference type="CDD" id="cd22363">
    <property type="entry name" value="tRNA-intron_lyase_C"/>
    <property type="match status" value="1"/>
</dbReference>
<dbReference type="InterPro" id="IPR006676">
    <property type="entry name" value="tRNA_splic"/>
</dbReference>
<dbReference type="InterPro" id="IPR016589">
    <property type="entry name" value="tRNA_splic_SEN2"/>
</dbReference>
<evidence type="ECO:0000256" key="4">
    <source>
        <dbReference type="ARBA" id="ARBA00023239"/>
    </source>
</evidence>
<comment type="similarity">
    <text evidence="1">Belongs to the tRNA-intron endonuclease family.</text>
</comment>
<feature type="region of interest" description="Disordered" evidence="8">
    <location>
        <begin position="236"/>
        <end position="360"/>
    </location>
</feature>
<keyword evidence="10" id="KW-0255">Endonuclease</keyword>
<dbReference type="SUPFAM" id="SSF53032">
    <property type="entry name" value="tRNA-intron endonuclease catalytic domain-like"/>
    <property type="match status" value="1"/>
</dbReference>
<evidence type="ECO:0000256" key="2">
    <source>
        <dbReference type="ARBA" id="ARBA00012573"/>
    </source>
</evidence>
<reference evidence="10 11" key="1">
    <citation type="submission" date="2024-02" db="EMBL/GenBank/DDBJ databases">
        <title>De novo assembly and annotation of 12 fungi associated with fruit tree decline syndrome in Ontario, Canada.</title>
        <authorList>
            <person name="Sulman M."/>
            <person name="Ellouze W."/>
            <person name="Ilyukhin E."/>
        </authorList>
    </citation>
    <scope>NUCLEOTIDE SEQUENCE [LARGE SCALE GENOMIC DNA]</scope>
    <source>
        <strain evidence="10 11">M11/M66-122</strain>
    </source>
</reference>
<keyword evidence="11" id="KW-1185">Reference proteome</keyword>
<feature type="compositionally biased region" description="Polar residues" evidence="8">
    <location>
        <begin position="236"/>
        <end position="269"/>
    </location>
</feature>
<proteinExistence type="inferred from homology"/>
<evidence type="ECO:0000256" key="1">
    <source>
        <dbReference type="ARBA" id="ARBA00008078"/>
    </source>
</evidence>
<dbReference type="InterPro" id="IPR011856">
    <property type="entry name" value="tRNA_endonuc-like_dom_sf"/>
</dbReference>
<comment type="caution">
    <text evidence="10">The sequence shown here is derived from an EMBL/GenBank/DDBJ whole genome shotgun (WGS) entry which is preliminary data.</text>
</comment>
<dbReference type="Gene3D" id="3.40.1350.10">
    <property type="match status" value="1"/>
</dbReference>
<dbReference type="GO" id="GO:0000379">
    <property type="term" value="P:tRNA-type intron splice site recognition and cleavage"/>
    <property type="evidence" value="ECO:0007669"/>
    <property type="project" value="TreeGrafter"/>
</dbReference>
<evidence type="ECO:0000313" key="11">
    <source>
        <dbReference type="Proteomes" id="UP001320420"/>
    </source>
</evidence>
<dbReference type="InterPro" id="IPR036167">
    <property type="entry name" value="tRNA_intron_Endo_cat-like_sf"/>
</dbReference>
<keyword evidence="10" id="KW-0378">Hydrolase</keyword>
<feature type="active site" evidence="7">
    <location>
        <position position="474"/>
    </location>
</feature>
<feature type="domain" description="tRNA intron endonuclease catalytic" evidence="9">
    <location>
        <begin position="444"/>
        <end position="531"/>
    </location>
</feature>
<dbReference type="AlphaFoldDB" id="A0AAN9YQD7"/>
<evidence type="ECO:0000256" key="5">
    <source>
        <dbReference type="ARBA" id="ARBA00032432"/>
    </source>
</evidence>
<dbReference type="InterPro" id="IPR006677">
    <property type="entry name" value="tRNA_intron_Endonuc_cat-like"/>
</dbReference>
<gene>
    <name evidence="10" type="primary">SEN2</name>
    <name evidence="10" type="ORF">SLS62_002933</name>
</gene>
<dbReference type="GO" id="GO:0000213">
    <property type="term" value="F:tRNA-intron lyase activity"/>
    <property type="evidence" value="ECO:0007669"/>
    <property type="project" value="UniProtKB-EC"/>
</dbReference>
<dbReference type="PANTHER" id="PTHR21227">
    <property type="entry name" value="TRNA-SPLICING ENDONUCLEASE SUBUNIT SEN2"/>
    <property type="match status" value="1"/>
</dbReference>
<evidence type="ECO:0000256" key="6">
    <source>
        <dbReference type="ARBA" id="ARBA00034031"/>
    </source>
</evidence>
<keyword evidence="3" id="KW-0819">tRNA processing</keyword>
<dbReference type="Proteomes" id="UP001320420">
    <property type="component" value="Unassembled WGS sequence"/>
</dbReference>
<evidence type="ECO:0000256" key="7">
    <source>
        <dbReference type="PIRSR" id="PIRSR011789-1"/>
    </source>
</evidence>
<feature type="region of interest" description="Disordered" evidence="8">
    <location>
        <begin position="1"/>
        <end position="41"/>
    </location>
</feature>
<dbReference type="GO" id="GO:0003676">
    <property type="term" value="F:nucleic acid binding"/>
    <property type="evidence" value="ECO:0007669"/>
    <property type="project" value="InterPro"/>
</dbReference>
<feature type="compositionally biased region" description="Low complexity" evidence="8">
    <location>
        <begin position="25"/>
        <end position="41"/>
    </location>
</feature>
<dbReference type="PIRSF" id="PIRSF011789">
    <property type="entry name" value="tRNA_splic_SEN2"/>
    <property type="match status" value="1"/>
</dbReference>
<keyword evidence="4" id="KW-0456">Lyase</keyword>
<sequence length="568" mass="63054">MANVTDLPPAATPTFTQGGVPQPPVAATATPTTEGQTEGTTVAKPVAARTATPRGPSIHQIYALPVPIRTYPLPTFYPSNPVSLFHVLYTWLSQIILPPASEPSTIYKGAWSSKTRSIHVTDAKTIRALWEQGFFGKGSYSRSEPNWLRREQARKGKTANQVAEEYTNKRREERKLMKWDRARKEQEAIQRIKQQEAWVAPVGPLELLALPNSLQDVTALLNGIVNNDLFSETTTLTSGDVSSSQEIPPGNLTSQPNGITSSRGTSTKANGIPSINEEDVTAFPSMNGDTPGPETPIDDVSASSSSKRRKSVRFSPRVQSTTYLLSDPPSPSPGLVGSGKGLDRSFVNGNPLLSGPPDGPTATEFVLDKSAPESSSETSTTIVDKEHLQLMPEEAFYLSYALGTLSVLDPVTQKPLSVQDLFKRFRQCSYFPPRMTSLQPDDPFVLNYVVYHHFRSLGWIVRPGIKFGVDWLLYHRGPVFSHAEFAMVVFPAYTDPKWEGRQPPQRSWHWLHSINRVQSTALKTLVMICVDIPPPADDDDELDVSTMLKRYKVREFIIKRWLSNRNRD</sequence>
<dbReference type="GO" id="GO:0005737">
    <property type="term" value="C:cytoplasm"/>
    <property type="evidence" value="ECO:0007669"/>
    <property type="project" value="TreeGrafter"/>
</dbReference>
<evidence type="ECO:0000256" key="3">
    <source>
        <dbReference type="ARBA" id="ARBA00022694"/>
    </source>
</evidence>
<organism evidence="10 11">
    <name type="scientific">Diatrype stigma</name>
    <dbReference type="NCBI Taxonomy" id="117547"/>
    <lineage>
        <taxon>Eukaryota</taxon>
        <taxon>Fungi</taxon>
        <taxon>Dikarya</taxon>
        <taxon>Ascomycota</taxon>
        <taxon>Pezizomycotina</taxon>
        <taxon>Sordariomycetes</taxon>
        <taxon>Xylariomycetidae</taxon>
        <taxon>Xylariales</taxon>
        <taxon>Diatrypaceae</taxon>
        <taxon>Diatrype</taxon>
    </lineage>
</organism>
<keyword evidence="10" id="KW-0540">Nuclease</keyword>
<dbReference type="EC" id="4.6.1.16" evidence="2"/>
<feature type="active site" evidence="7">
    <location>
        <position position="523"/>
    </location>
</feature>
<dbReference type="NCBIfam" id="TIGR00324">
    <property type="entry name" value="endA"/>
    <property type="match status" value="1"/>
</dbReference>
<dbReference type="Pfam" id="PF01974">
    <property type="entry name" value="tRNA_int_endo"/>
    <property type="match status" value="1"/>
</dbReference>
<comment type="catalytic activity">
    <reaction evidence="6">
        <text>pretRNA = a 3'-half-tRNA molecule with a 5'-OH end + a 5'-half-tRNA molecule with a 2',3'-cyclic phosphate end + an intron with a 2',3'-cyclic phosphate and a 5'-hydroxyl terminus.</text>
        <dbReference type="EC" id="4.6.1.16"/>
    </reaction>
</comment>